<evidence type="ECO:0000259" key="11">
    <source>
        <dbReference type="Pfam" id="PF01073"/>
    </source>
</evidence>
<evidence type="ECO:0000256" key="10">
    <source>
        <dbReference type="RuleBase" id="RU004475"/>
    </source>
</evidence>
<dbReference type="PANTHER" id="PTHR43245">
    <property type="entry name" value="BIFUNCTIONAL POLYMYXIN RESISTANCE PROTEIN ARNA"/>
    <property type="match status" value="1"/>
</dbReference>
<organism evidence="12 13">
    <name type="scientific">Pleurodeles waltl</name>
    <name type="common">Iberian ribbed newt</name>
    <dbReference type="NCBI Taxonomy" id="8319"/>
    <lineage>
        <taxon>Eukaryota</taxon>
        <taxon>Metazoa</taxon>
        <taxon>Chordata</taxon>
        <taxon>Craniata</taxon>
        <taxon>Vertebrata</taxon>
        <taxon>Euteleostomi</taxon>
        <taxon>Amphibia</taxon>
        <taxon>Batrachia</taxon>
        <taxon>Caudata</taxon>
        <taxon>Salamandroidea</taxon>
        <taxon>Salamandridae</taxon>
        <taxon>Pleurodelinae</taxon>
        <taxon>Pleurodeles</taxon>
    </lineage>
</organism>
<dbReference type="Proteomes" id="UP001066276">
    <property type="component" value="Chromosome 8"/>
</dbReference>
<keyword evidence="13" id="KW-1185">Reference proteome</keyword>
<dbReference type="EMBL" id="JANPWB010000012">
    <property type="protein sequence ID" value="KAJ1111917.1"/>
    <property type="molecule type" value="Genomic_DNA"/>
</dbReference>
<feature type="domain" description="3-beta hydroxysteroid dehydrogenase/isomerase" evidence="11">
    <location>
        <begin position="11"/>
        <end position="293"/>
    </location>
</feature>
<dbReference type="GO" id="GO:0016616">
    <property type="term" value="F:oxidoreductase activity, acting on the CH-OH group of donors, NAD or NADP as acceptor"/>
    <property type="evidence" value="ECO:0007669"/>
    <property type="project" value="InterPro"/>
</dbReference>
<dbReference type="InterPro" id="IPR002225">
    <property type="entry name" value="3Beta_OHSteriod_DH/Estase"/>
</dbReference>
<dbReference type="GO" id="GO:0006694">
    <property type="term" value="P:steroid biosynthetic process"/>
    <property type="evidence" value="ECO:0007669"/>
    <property type="project" value="InterPro"/>
</dbReference>
<evidence type="ECO:0000256" key="6">
    <source>
        <dbReference type="ARBA" id="ARBA00022989"/>
    </source>
</evidence>
<keyword evidence="5" id="KW-0256">Endoplasmic reticulum</keyword>
<evidence type="ECO:0000256" key="9">
    <source>
        <dbReference type="ARBA" id="ARBA00023136"/>
    </source>
</evidence>
<dbReference type="Gene3D" id="3.40.50.720">
    <property type="entry name" value="NAD(P)-binding Rossmann-like Domain"/>
    <property type="match status" value="1"/>
</dbReference>
<comment type="subcellular location">
    <subcellularLocation>
        <location evidence="2">Endoplasmic reticulum membrane</location>
        <topology evidence="2">Single-pass membrane protein</topology>
    </subcellularLocation>
    <subcellularLocation>
        <location evidence="1">Mitochondrion membrane</location>
        <topology evidence="1">Single-pass membrane protein</topology>
    </subcellularLocation>
</comment>
<reference evidence="12" key="1">
    <citation type="journal article" date="2022" name="bioRxiv">
        <title>Sequencing and chromosome-scale assembly of the giantPleurodeles waltlgenome.</title>
        <authorList>
            <person name="Brown T."/>
            <person name="Elewa A."/>
            <person name="Iarovenko S."/>
            <person name="Subramanian E."/>
            <person name="Araus A.J."/>
            <person name="Petzold A."/>
            <person name="Susuki M."/>
            <person name="Suzuki K.-i.T."/>
            <person name="Hayashi T."/>
            <person name="Toyoda A."/>
            <person name="Oliveira C."/>
            <person name="Osipova E."/>
            <person name="Leigh N.D."/>
            <person name="Simon A."/>
            <person name="Yun M.H."/>
        </authorList>
    </citation>
    <scope>NUCLEOTIDE SEQUENCE</scope>
    <source>
        <strain evidence="12">20211129_DDA</strain>
        <tissue evidence="12">Liver</tissue>
    </source>
</reference>
<keyword evidence="8" id="KW-0496">Mitochondrion</keyword>
<evidence type="ECO:0000256" key="1">
    <source>
        <dbReference type="ARBA" id="ARBA00004304"/>
    </source>
</evidence>
<comment type="similarity">
    <text evidence="3 10">Belongs to the 3-beta-HSD family.</text>
</comment>
<name>A0AAV7NBF9_PLEWA</name>
<evidence type="ECO:0000256" key="4">
    <source>
        <dbReference type="ARBA" id="ARBA00022692"/>
    </source>
</evidence>
<evidence type="ECO:0000313" key="12">
    <source>
        <dbReference type="EMBL" id="KAJ1111917.1"/>
    </source>
</evidence>
<evidence type="ECO:0000256" key="7">
    <source>
        <dbReference type="ARBA" id="ARBA00023002"/>
    </source>
</evidence>
<evidence type="ECO:0000256" key="8">
    <source>
        <dbReference type="ARBA" id="ARBA00023128"/>
    </source>
</evidence>
<protein>
    <recommendedName>
        <fullName evidence="11">3-beta hydroxysteroid dehydrogenase/isomerase domain-containing protein</fullName>
    </recommendedName>
</protein>
<dbReference type="GO" id="GO:0031966">
    <property type="term" value="C:mitochondrial membrane"/>
    <property type="evidence" value="ECO:0007669"/>
    <property type="project" value="UniProtKB-SubCell"/>
</dbReference>
<evidence type="ECO:0000256" key="5">
    <source>
        <dbReference type="ARBA" id="ARBA00022824"/>
    </source>
</evidence>
<keyword evidence="9" id="KW-0472">Membrane</keyword>
<dbReference type="GO" id="GO:0005789">
    <property type="term" value="C:endoplasmic reticulum membrane"/>
    <property type="evidence" value="ECO:0007669"/>
    <property type="project" value="UniProtKB-SubCell"/>
</dbReference>
<sequence length="380" mass="42509">MPASLAGVRCLVTGAGGFLGQKIVQMLLEEGEGLAELRMMDLAFSPTLLRVCDNYQGKTKLQLMKGDIQDAMLLLRASQGLSLVIHTAAIIDTLGKFPAEKVMGVNVKGTQLLLDACIQNNVNNFIYTSSVEVVGPNMRGDPIFNGTEDLVYESNDSFIYGRSKRIAEKCVLQANGQPLDNGTSLVTCALRCMYIFGEESQFLMMHLDGAIMNRDVFPRLSRKEAAVNPAFVGNVAWAHIQAAKAMRDPELVSQVGGQFYYISDDTPHLSYSDFNHELGKELGFGVEPKLCMPLSLLYTFAFVMEMVSLLLRPFVKFVPPTSRHLLNLLHTPFTFSYKKAQKDFGYKPRYSWEDAKRITTAWMAAQVPLRREILKRQKQR</sequence>
<evidence type="ECO:0000256" key="2">
    <source>
        <dbReference type="ARBA" id="ARBA00004389"/>
    </source>
</evidence>
<dbReference type="FunFam" id="3.40.50.720:FF:000220">
    <property type="entry name" value="3 beta-hydroxysteroid dehydrogenase/Delta 5--&gt;4-isomerase type 1"/>
    <property type="match status" value="1"/>
</dbReference>
<proteinExistence type="inferred from homology"/>
<dbReference type="SUPFAM" id="SSF51735">
    <property type="entry name" value="NAD(P)-binding Rossmann-fold domains"/>
    <property type="match status" value="1"/>
</dbReference>
<dbReference type="Pfam" id="PF01073">
    <property type="entry name" value="3Beta_HSD"/>
    <property type="match status" value="1"/>
</dbReference>
<evidence type="ECO:0000313" key="13">
    <source>
        <dbReference type="Proteomes" id="UP001066276"/>
    </source>
</evidence>
<comment type="caution">
    <text evidence="12">The sequence shown here is derived from an EMBL/GenBank/DDBJ whole genome shotgun (WGS) entry which is preliminary data.</text>
</comment>
<keyword evidence="4" id="KW-0812">Transmembrane</keyword>
<evidence type="ECO:0000256" key="3">
    <source>
        <dbReference type="ARBA" id="ARBA00009219"/>
    </source>
</evidence>
<dbReference type="AlphaFoldDB" id="A0AAV7NBF9"/>
<dbReference type="PANTHER" id="PTHR43245:SF51">
    <property type="entry name" value="SHORT CHAIN DEHYDROGENASE_REDUCTASE FAMILY 42E, MEMBER 2"/>
    <property type="match status" value="1"/>
</dbReference>
<dbReference type="InterPro" id="IPR050177">
    <property type="entry name" value="Lipid_A_modif_metabolic_enz"/>
</dbReference>
<accession>A0AAV7NBF9</accession>
<keyword evidence="6" id="KW-1133">Transmembrane helix</keyword>
<gene>
    <name evidence="12" type="ORF">NDU88_000189</name>
</gene>
<keyword evidence="7 10" id="KW-0560">Oxidoreductase</keyword>
<dbReference type="InterPro" id="IPR036291">
    <property type="entry name" value="NAD(P)-bd_dom_sf"/>
</dbReference>